<organism evidence="1">
    <name type="scientific">Arundo donax</name>
    <name type="common">Giant reed</name>
    <name type="synonym">Donax arundinaceus</name>
    <dbReference type="NCBI Taxonomy" id="35708"/>
    <lineage>
        <taxon>Eukaryota</taxon>
        <taxon>Viridiplantae</taxon>
        <taxon>Streptophyta</taxon>
        <taxon>Embryophyta</taxon>
        <taxon>Tracheophyta</taxon>
        <taxon>Spermatophyta</taxon>
        <taxon>Magnoliopsida</taxon>
        <taxon>Liliopsida</taxon>
        <taxon>Poales</taxon>
        <taxon>Poaceae</taxon>
        <taxon>PACMAD clade</taxon>
        <taxon>Arundinoideae</taxon>
        <taxon>Arundineae</taxon>
        <taxon>Arundo</taxon>
    </lineage>
</organism>
<reference evidence="1" key="2">
    <citation type="journal article" date="2015" name="Data Brief">
        <title>Shoot transcriptome of the giant reed, Arundo donax.</title>
        <authorList>
            <person name="Barrero R.A."/>
            <person name="Guerrero F.D."/>
            <person name="Moolhuijzen P."/>
            <person name="Goolsby J.A."/>
            <person name="Tidwell J."/>
            <person name="Bellgard S.E."/>
            <person name="Bellgard M.I."/>
        </authorList>
    </citation>
    <scope>NUCLEOTIDE SEQUENCE</scope>
    <source>
        <tissue evidence="1">Shoot tissue taken approximately 20 cm above the soil surface</tissue>
    </source>
</reference>
<proteinExistence type="predicted"/>
<protein>
    <submittedName>
        <fullName evidence="1">Uncharacterized protein</fullName>
    </submittedName>
</protein>
<sequence length="34" mass="3876">MMLSFWEITDINHTASPLQKLVICSECSRHSALN</sequence>
<dbReference type="AlphaFoldDB" id="A0A0A9H5L1"/>
<evidence type="ECO:0000313" key="1">
    <source>
        <dbReference type="EMBL" id="JAE28173.1"/>
    </source>
</evidence>
<name>A0A0A9H5L1_ARUDO</name>
<reference evidence="1" key="1">
    <citation type="submission" date="2014-09" db="EMBL/GenBank/DDBJ databases">
        <authorList>
            <person name="Magalhaes I.L.F."/>
            <person name="Oliveira U."/>
            <person name="Santos F.R."/>
            <person name="Vidigal T.H.D.A."/>
            <person name="Brescovit A.D."/>
            <person name="Santos A.J."/>
        </authorList>
    </citation>
    <scope>NUCLEOTIDE SEQUENCE</scope>
    <source>
        <tissue evidence="1">Shoot tissue taken approximately 20 cm above the soil surface</tissue>
    </source>
</reference>
<dbReference type="EMBL" id="GBRH01169723">
    <property type="protein sequence ID" value="JAE28173.1"/>
    <property type="molecule type" value="Transcribed_RNA"/>
</dbReference>
<accession>A0A0A9H5L1</accession>